<dbReference type="EMBL" id="VIBQ01000014">
    <property type="protein sequence ID" value="KAB8349537.1"/>
    <property type="molecule type" value="Genomic_DNA"/>
</dbReference>
<evidence type="ECO:0008006" key="4">
    <source>
        <dbReference type="Google" id="ProtNLM"/>
    </source>
</evidence>
<dbReference type="Proteomes" id="UP000327013">
    <property type="component" value="Unassembled WGS sequence"/>
</dbReference>
<dbReference type="PROSITE" id="PS51257">
    <property type="entry name" value="PROKAR_LIPOPROTEIN"/>
    <property type="match status" value="1"/>
</dbReference>
<evidence type="ECO:0000313" key="2">
    <source>
        <dbReference type="EMBL" id="KAB8349537.1"/>
    </source>
</evidence>
<gene>
    <name evidence="2" type="ORF">FH972_023563</name>
</gene>
<reference evidence="2 3" key="1">
    <citation type="submission" date="2019-06" db="EMBL/GenBank/DDBJ databases">
        <title>A chromosomal-level reference genome of Carpinus fangiana (Coryloideae, Betulaceae).</title>
        <authorList>
            <person name="Yang X."/>
            <person name="Wang Z."/>
            <person name="Zhang L."/>
            <person name="Hao G."/>
            <person name="Liu J."/>
            <person name="Yang Y."/>
        </authorList>
    </citation>
    <scope>NUCLEOTIDE SEQUENCE [LARGE SCALE GENOMIC DNA]</scope>
    <source>
        <strain evidence="2">Cfa_2016G</strain>
        <tissue evidence="2">Leaf</tissue>
    </source>
</reference>
<dbReference type="OrthoDB" id="265717at2759"/>
<feature type="chain" id="PRO_5024460985" description="Cupin type-1 domain-containing protein" evidence="1">
    <location>
        <begin position="21"/>
        <end position="332"/>
    </location>
</feature>
<sequence length="332" mass="34908">MKLRQVVAVVTSILACTGEAQAPNSLGKYNPGLRSQSLNGIPTSQLATVVAPNKLVPLPTSDKSVFPNGFPAGTHPVVVLQGFGNDIRMQAANVPLFIKSLLTATVLVPYVDALKDGKTPFTLQVANYLSGVNGNDINTLVPVLVGALEGNPLRAATAGKFYALRITVPQSGQAAHRRSLADPNDKAYSIFQNSIYSSVIKNIIVPNPVSGPGVYADAIDVLFSSPPARGATSRIFHETLNFPVILPTPGMCQRNAYYFNDTFANPQLGKGTVTLYSPALPNGLTGSATGATAAKQYDGVAAYAAIGQLVGFNPEDCATASRNVDPFARSKY</sequence>
<feature type="signal peptide" evidence="1">
    <location>
        <begin position="1"/>
        <end position="20"/>
    </location>
</feature>
<evidence type="ECO:0000313" key="3">
    <source>
        <dbReference type="Proteomes" id="UP000327013"/>
    </source>
</evidence>
<organism evidence="2 3">
    <name type="scientific">Carpinus fangiana</name>
    <dbReference type="NCBI Taxonomy" id="176857"/>
    <lineage>
        <taxon>Eukaryota</taxon>
        <taxon>Viridiplantae</taxon>
        <taxon>Streptophyta</taxon>
        <taxon>Embryophyta</taxon>
        <taxon>Tracheophyta</taxon>
        <taxon>Spermatophyta</taxon>
        <taxon>Magnoliopsida</taxon>
        <taxon>eudicotyledons</taxon>
        <taxon>Gunneridae</taxon>
        <taxon>Pentapetalae</taxon>
        <taxon>rosids</taxon>
        <taxon>fabids</taxon>
        <taxon>Fagales</taxon>
        <taxon>Betulaceae</taxon>
        <taxon>Carpinus</taxon>
    </lineage>
</organism>
<proteinExistence type="predicted"/>
<evidence type="ECO:0000256" key="1">
    <source>
        <dbReference type="SAM" id="SignalP"/>
    </source>
</evidence>
<dbReference type="AlphaFoldDB" id="A0A5N6KVS9"/>
<keyword evidence="3" id="KW-1185">Reference proteome</keyword>
<comment type="caution">
    <text evidence="2">The sequence shown here is derived from an EMBL/GenBank/DDBJ whole genome shotgun (WGS) entry which is preliminary data.</text>
</comment>
<keyword evidence="1" id="KW-0732">Signal</keyword>
<protein>
    <recommendedName>
        <fullName evidence="4">Cupin type-1 domain-containing protein</fullName>
    </recommendedName>
</protein>
<accession>A0A5N6KVS9</accession>
<name>A0A5N6KVS9_9ROSI</name>